<comment type="caution">
    <text evidence="2">The sequence shown here is derived from an EMBL/GenBank/DDBJ whole genome shotgun (WGS) entry which is preliminary data.</text>
</comment>
<organism evidence="2 3">
    <name type="scientific">Kocuria aegyptia</name>
    <dbReference type="NCBI Taxonomy" id="330943"/>
    <lineage>
        <taxon>Bacteria</taxon>
        <taxon>Bacillati</taxon>
        <taxon>Actinomycetota</taxon>
        <taxon>Actinomycetes</taxon>
        <taxon>Micrococcales</taxon>
        <taxon>Micrococcaceae</taxon>
        <taxon>Kocuria</taxon>
    </lineage>
</organism>
<name>A0ABP4WZP9_9MICC</name>
<evidence type="ECO:0000313" key="2">
    <source>
        <dbReference type="EMBL" id="GAA1764369.1"/>
    </source>
</evidence>
<dbReference type="EMBL" id="BAAAOA010000028">
    <property type="protein sequence ID" value="GAA1764369.1"/>
    <property type="molecule type" value="Genomic_DNA"/>
</dbReference>
<dbReference type="RefSeq" id="WP_344122804.1">
    <property type="nucleotide sequence ID" value="NZ_BAAAOA010000028.1"/>
</dbReference>
<evidence type="ECO:0000256" key="1">
    <source>
        <dbReference type="SAM" id="Coils"/>
    </source>
</evidence>
<sequence length="238" mass="27167">MASRVSFWQRRSAVRAGKRSAATTVPDTEGHHPATRAMAAEIAEIEAWIHTSLIKAVEGLDRRIAPAEAQIRLLTDDLPPEPPAEPPVARAPMTAAEQENLREQESLLRRQKERRAASLEELNRLQREVAELSQQREHLHSTAAGVLSSWIARFDRLAAYHRAGFVRALTRRFFAPRLEVEDPANLPMPFYRPTHIWFTGEQLPVTVTEVHPDQQPTLRWAHLPWNLDRLNLSVSRNR</sequence>
<reference evidence="3" key="1">
    <citation type="journal article" date="2019" name="Int. J. Syst. Evol. Microbiol.">
        <title>The Global Catalogue of Microorganisms (GCM) 10K type strain sequencing project: providing services to taxonomists for standard genome sequencing and annotation.</title>
        <authorList>
            <consortium name="The Broad Institute Genomics Platform"/>
            <consortium name="The Broad Institute Genome Sequencing Center for Infectious Disease"/>
            <person name="Wu L."/>
            <person name="Ma J."/>
        </authorList>
    </citation>
    <scope>NUCLEOTIDE SEQUENCE [LARGE SCALE GENOMIC DNA]</scope>
    <source>
        <strain evidence="3">JCM 14735</strain>
    </source>
</reference>
<dbReference type="Proteomes" id="UP001501204">
    <property type="component" value="Unassembled WGS sequence"/>
</dbReference>
<accession>A0ABP4WZP9</accession>
<keyword evidence="3" id="KW-1185">Reference proteome</keyword>
<proteinExistence type="predicted"/>
<gene>
    <name evidence="2" type="ORF">GCM10009767_23930</name>
</gene>
<evidence type="ECO:0000313" key="3">
    <source>
        <dbReference type="Proteomes" id="UP001501204"/>
    </source>
</evidence>
<feature type="coiled-coil region" evidence="1">
    <location>
        <begin position="94"/>
        <end position="142"/>
    </location>
</feature>
<keyword evidence="1" id="KW-0175">Coiled coil</keyword>
<protein>
    <submittedName>
        <fullName evidence="2">Uncharacterized protein</fullName>
    </submittedName>
</protein>